<evidence type="ECO:0000256" key="3">
    <source>
        <dbReference type="ARBA" id="ARBA00023242"/>
    </source>
</evidence>
<feature type="domain" description="Pre-rRNA-processing protein Ipi1 N-terminal" evidence="5">
    <location>
        <begin position="148"/>
        <end position="212"/>
    </location>
</feature>
<dbReference type="FunFam" id="1.25.10.10:FF:000348">
    <property type="entry name" value="uncharacterized protein LOC106763108 isoform X2"/>
    <property type="match status" value="1"/>
</dbReference>
<dbReference type="PANTHER" id="PTHR16056:SF2">
    <property type="entry name" value="TESTIS-EXPRESSED PROTEIN 10"/>
    <property type="match status" value="1"/>
</dbReference>
<feature type="compositionally biased region" description="Basic residues" evidence="4">
    <location>
        <begin position="1"/>
        <end position="14"/>
    </location>
</feature>
<feature type="region of interest" description="Disordered" evidence="4">
    <location>
        <begin position="1"/>
        <end position="40"/>
    </location>
</feature>
<comment type="caution">
    <text evidence="6">The sequence shown here is derived from an EMBL/GenBank/DDBJ whole genome shotgun (WGS) entry which is preliminary data.</text>
</comment>
<organism evidence="6 7">
    <name type="scientific">Kingdonia uniflora</name>
    <dbReference type="NCBI Taxonomy" id="39325"/>
    <lineage>
        <taxon>Eukaryota</taxon>
        <taxon>Viridiplantae</taxon>
        <taxon>Streptophyta</taxon>
        <taxon>Embryophyta</taxon>
        <taxon>Tracheophyta</taxon>
        <taxon>Spermatophyta</taxon>
        <taxon>Magnoliopsida</taxon>
        <taxon>Ranunculales</taxon>
        <taxon>Circaeasteraceae</taxon>
        <taxon>Kingdonia</taxon>
    </lineage>
</organism>
<name>A0A7J7M1Y1_9MAGN</name>
<dbReference type="EMBL" id="JACGCM010001825">
    <property type="protein sequence ID" value="KAF6148879.1"/>
    <property type="molecule type" value="Genomic_DNA"/>
</dbReference>
<keyword evidence="3" id="KW-0539">Nucleus</keyword>
<dbReference type="Proteomes" id="UP000541444">
    <property type="component" value="Unassembled WGS sequence"/>
</dbReference>
<keyword evidence="7" id="KW-1185">Reference proteome</keyword>
<evidence type="ECO:0000256" key="1">
    <source>
        <dbReference type="ARBA" id="ARBA00004123"/>
    </source>
</evidence>
<comment type="similarity">
    <text evidence="2">Belongs to the IPI1/TEX10 family.</text>
</comment>
<gene>
    <name evidence="6" type="ORF">GIB67_014250</name>
</gene>
<dbReference type="Pfam" id="PF12333">
    <property type="entry name" value="Ipi1_N"/>
    <property type="match status" value="1"/>
</dbReference>
<evidence type="ECO:0000259" key="5">
    <source>
        <dbReference type="Pfam" id="PF12333"/>
    </source>
</evidence>
<dbReference type="InterPro" id="IPR011989">
    <property type="entry name" value="ARM-like"/>
</dbReference>
<dbReference type="AlphaFoldDB" id="A0A7J7M1Y1"/>
<proteinExistence type="inferred from homology"/>
<dbReference type="InterPro" id="IPR016024">
    <property type="entry name" value="ARM-type_fold"/>
</dbReference>
<dbReference type="SUPFAM" id="SSF48371">
    <property type="entry name" value="ARM repeat"/>
    <property type="match status" value="1"/>
</dbReference>
<evidence type="ECO:0000313" key="7">
    <source>
        <dbReference type="Proteomes" id="UP000541444"/>
    </source>
</evidence>
<evidence type="ECO:0000256" key="2">
    <source>
        <dbReference type="ARBA" id="ARBA00006427"/>
    </source>
</evidence>
<accession>A0A7J7M1Y1</accession>
<protein>
    <recommendedName>
        <fullName evidence="5">Pre-rRNA-processing protein Ipi1 N-terminal domain-containing protein</fullName>
    </recommendedName>
</protein>
<comment type="subcellular location">
    <subcellularLocation>
        <location evidence="1">Nucleus</location>
    </subcellularLocation>
</comment>
<dbReference type="OrthoDB" id="361362at2759"/>
<dbReference type="Gene3D" id="1.25.10.10">
    <property type="entry name" value="Leucine-rich Repeat Variant"/>
    <property type="match status" value="1"/>
</dbReference>
<dbReference type="GO" id="GO:0005634">
    <property type="term" value="C:nucleus"/>
    <property type="evidence" value="ECO:0007669"/>
    <property type="project" value="UniProtKB-SubCell"/>
</dbReference>
<evidence type="ECO:0000256" key="4">
    <source>
        <dbReference type="SAM" id="MobiDB-lite"/>
    </source>
</evidence>
<sequence length="589" mass="66983">MGRPKPAAKKKQAKRGSIDFKKIKKKIGRRLPPPKNATNTEIKSRAIVVPEQSLVSDRTGLAQSNKGLTLKELLQQSSHTNVKSRRGALTGIKELLFKNTSELKLHNLAIIEKLRERISDDDKVVRETFYELLKSVIFPGSKEENSGPFTSLIMAYIFNAMTHLSIDIRLMAFKFFDLVVQHYPSSFLTHAEKVLQNYEDMLRKNHIYLEDKSQLKNGLLGLVHCLSLLPRDKKEVHSSFGKTIDARRALHAFEPDVSKEQTGAPSMVKKLENLMPVLFNCFQELAQSVRLMPQVDAQSLECMSSVLQSIDLAVKFFVYGIDRRQSGFEVLGPCMHKEPDVTVWGETVMPRLLKKLEEVFPIGSVHHHTEKVDDRYNVLNVGIVMIFLHFGEWIYTPTIVMEKFMQFIESMLSGQIFSTKRSSKALCEKHLVSLLPFIPRLLSQAASSWKSGLLQAFTSAFKGCKPESSLTLAFLSAIEEMLLPVVLQLQLRLGQCAPMSTFLVSEYDSTQYSLREFYCTFLDREGGGIRYGPFVKLPKDCQELAASCLYYFSSLESLFLKTLACCCLCEYYSFVVYDTYELVPYDICR</sequence>
<evidence type="ECO:0000313" key="6">
    <source>
        <dbReference type="EMBL" id="KAF6148879.1"/>
    </source>
</evidence>
<reference evidence="6 7" key="1">
    <citation type="journal article" date="2020" name="IScience">
        <title>Genome Sequencing of the Endangered Kingdonia uniflora (Circaeasteraceae, Ranunculales) Reveals Potential Mechanisms of Evolutionary Specialization.</title>
        <authorList>
            <person name="Sun Y."/>
            <person name="Deng T."/>
            <person name="Zhang A."/>
            <person name="Moore M.J."/>
            <person name="Landis J.B."/>
            <person name="Lin N."/>
            <person name="Zhang H."/>
            <person name="Zhang X."/>
            <person name="Huang J."/>
            <person name="Zhang X."/>
            <person name="Sun H."/>
            <person name="Wang H."/>
        </authorList>
    </citation>
    <scope>NUCLEOTIDE SEQUENCE [LARGE SCALE GENOMIC DNA]</scope>
    <source>
        <strain evidence="6">TB1705</strain>
        <tissue evidence="6">Leaf</tissue>
    </source>
</reference>
<dbReference type="PANTHER" id="PTHR16056">
    <property type="entry name" value="REGULATOR OF MICROTUBULE DYNAMICS PROTEIN"/>
    <property type="match status" value="1"/>
</dbReference>
<dbReference type="InterPro" id="IPR024679">
    <property type="entry name" value="Ipi1_N"/>
</dbReference>